<dbReference type="RefSeq" id="WP_183402725.1">
    <property type="nucleotide sequence ID" value="NZ_JACHGG010000002.1"/>
</dbReference>
<reference evidence="2 3" key="1">
    <citation type="submission" date="2020-08" db="EMBL/GenBank/DDBJ databases">
        <title>Genomic Encyclopedia of Type Strains, Phase IV (KMG-IV): sequencing the most valuable type-strain genomes for metagenomic binning, comparative biology and taxonomic classification.</title>
        <authorList>
            <person name="Goeker M."/>
        </authorList>
    </citation>
    <scope>NUCLEOTIDE SEQUENCE [LARGE SCALE GENOMIC DNA]</scope>
    <source>
        <strain evidence="2 3">DSM 26718</strain>
    </source>
</reference>
<dbReference type="Pfam" id="PF09697">
    <property type="entry name" value="Porph_ging"/>
    <property type="match status" value="1"/>
</dbReference>
<dbReference type="EMBL" id="JACHGG010000002">
    <property type="protein sequence ID" value="MBB6059140.1"/>
    <property type="molecule type" value="Genomic_DNA"/>
</dbReference>
<comment type="caution">
    <text evidence="2">The sequence shown here is derived from an EMBL/GenBank/DDBJ whole genome shotgun (WGS) entry which is preliminary data.</text>
</comment>
<keyword evidence="3" id="KW-1185">Reference proteome</keyword>
<name>A0A7W9T0E7_9BACT</name>
<dbReference type="AlphaFoldDB" id="A0A7W9T0E7"/>
<evidence type="ECO:0000313" key="2">
    <source>
        <dbReference type="EMBL" id="MBB6059140.1"/>
    </source>
</evidence>
<organism evidence="2 3">
    <name type="scientific">Hymenobacter luteus</name>
    <dbReference type="NCBI Taxonomy" id="1411122"/>
    <lineage>
        <taxon>Bacteria</taxon>
        <taxon>Pseudomonadati</taxon>
        <taxon>Bacteroidota</taxon>
        <taxon>Cytophagia</taxon>
        <taxon>Cytophagales</taxon>
        <taxon>Hymenobacteraceae</taxon>
        <taxon>Hymenobacter</taxon>
    </lineage>
</organism>
<feature type="chain" id="PRO_5031200037" evidence="1">
    <location>
        <begin position="20"/>
        <end position="270"/>
    </location>
</feature>
<accession>A0A7W9T0E7</accession>
<dbReference type="Proteomes" id="UP000532746">
    <property type="component" value="Unassembled WGS sequence"/>
</dbReference>
<protein>
    <submittedName>
        <fullName evidence="2">GLPGLI family protein</fullName>
    </submittedName>
</protein>
<proteinExistence type="predicted"/>
<evidence type="ECO:0000256" key="1">
    <source>
        <dbReference type="SAM" id="SignalP"/>
    </source>
</evidence>
<gene>
    <name evidence="2" type="ORF">HNQ93_001986</name>
</gene>
<dbReference type="NCBIfam" id="TIGR01200">
    <property type="entry name" value="GLPGLI"/>
    <property type="match status" value="1"/>
</dbReference>
<sequence length="270" mass="31670">MKRHFLFILILLGSITAHGQKVAQGQNYQNIKCIYNLTFQPDSTNSSILRREKYFLFISNGKSKFQAINSFLLDSLLLSASEHPPVNSNVQLSSLPDPYFTYTIIKENNNIATYDNIYTTDYKYTETNPFQWTITTERRTIAGYTCQRATTSYAGRTYDAWFTKEIPASDGPYKFMGLPGLIIKIQDTRKHYSFEMITLNRTKQDIKLIPLKAKITPTTRVKFLNSWRNFHYNAIDIMAQNGWKYGDYENQKIKYKERIKRENNFIELKY</sequence>
<evidence type="ECO:0000313" key="3">
    <source>
        <dbReference type="Proteomes" id="UP000532746"/>
    </source>
</evidence>
<dbReference type="InterPro" id="IPR005901">
    <property type="entry name" value="GLPGLI"/>
</dbReference>
<feature type="signal peptide" evidence="1">
    <location>
        <begin position="1"/>
        <end position="19"/>
    </location>
</feature>
<keyword evidence="1" id="KW-0732">Signal</keyword>